<comment type="caution">
    <text evidence="3">The sequence shown here is derived from an EMBL/GenBank/DDBJ whole genome shotgun (WGS) entry which is preliminary data.</text>
</comment>
<dbReference type="NCBIfam" id="TIGR04514">
    <property type="entry name" value="GWxTD_dom"/>
    <property type="match status" value="1"/>
</dbReference>
<gene>
    <name evidence="3" type="ORF">A3F84_00420</name>
</gene>
<dbReference type="EMBL" id="MFKF01000143">
    <property type="protein sequence ID" value="OGG52318.1"/>
    <property type="molecule type" value="Genomic_DNA"/>
</dbReference>
<dbReference type="Pfam" id="PF13432">
    <property type="entry name" value="TPR_16"/>
    <property type="match status" value="1"/>
</dbReference>
<protein>
    <submittedName>
        <fullName evidence="3">Uncharacterized protein</fullName>
    </submittedName>
</protein>
<feature type="repeat" description="TPR" evidence="1">
    <location>
        <begin position="77"/>
        <end position="110"/>
    </location>
</feature>
<keyword evidence="1" id="KW-0802">TPR repeat</keyword>
<keyword evidence="2" id="KW-0732">Signal</keyword>
<dbReference type="SUPFAM" id="SSF48452">
    <property type="entry name" value="TPR-like"/>
    <property type="match status" value="1"/>
</dbReference>
<sequence>MSRIPILFITCFLFTSAPALAFKPAVTPADTAAPPFTPYEKVKKGPYWEALKHLDEDRPREALKMAEEAYRQNPSDARWWPLIATAHLQRGKAEEALNLFRRYLEILPPDERACYEDLSLVALKEEAERYANLPPAGRRAFAERFWMQRDPTLVTGGAARQAEHYRRVWFSRTFFSKGATPFDRRGEVYVRYGDHDWRSRRGGPNTLPPPNVQELRDRLAQIFYGDVPKGENISQRRNFEQFGTFIGPIYPIQSDLTKPSDSYNPMAPGTSGDYTFGFHRYKPVLAGFDVSAVKWETWVYTRLGNGVEIDFTDELRTGKYNYAPIPTLDKEDFQNPAFGREIVNALQTFLKYSPENIMKTETAHTPERYDPVIRSEPLNFYYSLADFRGEGGATAFELYAAVPFDQVGVPLGSDLNVEYRVALGKHARSSSTVSAPGEQWRKGGMLLNQTRLEVPPGTYKLAVQARSLDSDRISIYFQEVTVESYGRDTLQISDIQIAHAVVPAPEGGRFVKNGLRITPLPTAAIRPGDKIFVYFEAYNLAKDAAGQTRYRVEYTVNAAGRSIAARVLSGLGRLVGASGQGPSASVVYEQSGAKDWEAHYVEMDLGPTRSGEHVVRVTVTDQIAGRAIFKEAKFKVVD</sequence>
<name>A0A1F6CT05_HANXR</name>
<dbReference type="Proteomes" id="UP000178606">
    <property type="component" value="Unassembled WGS sequence"/>
</dbReference>
<organism evidence="3 4">
    <name type="scientific">Handelsmanbacteria sp. (strain RIFCSPLOWO2_12_FULL_64_10)</name>
    <dbReference type="NCBI Taxonomy" id="1817868"/>
    <lineage>
        <taxon>Bacteria</taxon>
        <taxon>Candidatus Handelsmaniibacteriota</taxon>
    </lineage>
</organism>
<evidence type="ECO:0000256" key="2">
    <source>
        <dbReference type="SAM" id="SignalP"/>
    </source>
</evidence>
<dbReference type="AlphaFoldDB" id="A0A1F6CT05"/>
<dbReference type="PROSITE" id="PS50005">
    <property type="entry name" value="TPR"/>
    <property type="match status" value="1"/>
</dbReference>
<accession>A0A1F6CT05</accession>
<dbReference type="InterPro" id="IPR030959">
    <property type="entry name" value="GWxTD_dom"/>
</dbReference>
<dbReference type="InterPro" id="IPR011990">
    <property type="entry name" value="TPR-like_helical_dom_sf"/>
</dbReference>
<feature type="signal peptide" evidence="2">
    <location>
        <begin position="1"/>
        <end position="21"/>
    </location>
</feature>
<dbReference type="InterPro" id="IPR019734">
    <property type="entry name" value="TPR_rpt"/>
</dbReference>
<evidence type="ECO:0000313" key="4">
    <source>
        <dbReference type="Proteomes" id="UP000178606"/>
    </source>
</evidence>
<reference evidence="3 4" key="1">
    <citation type="journal article" date="2016" name="Nat. Commun.">
        <title>Thousands of microbial genomes shed light on interconnected biogeochemical processes in an aquifer system.</title>
        <authorList>
            <person name="Anantharaman K."/>
            <person name="Brown C.T."/>
            <person name="Hug L.A."/>
            <person name="Sharon I."/>
            <person name="Castelle C.J."/>
            <person name="Probst A.J."/>
            <person name="Thomas B.C."/>
            <person name="Singh A."/>
            <person name="Wilkins M.J."/>
            <person name="Karaoz U."/>
            <person name="Brodie E.L."/>
            <person name="Williams K.H."/>
            <person name="Hubbard S.S."/>
            <person name="Banfield J.F."/>
        </authorList>
    </citation>
    <scope>NUCLEOTIDE SEQUENCE [LARGE SCALE GENOMIC DNA]</scope>
    <source>
        <strain evidence="4">RIFCSPLOWO2_12_FULL_64_10</strain>
    </source>
</reference>
<feature type="chain" id="PRO_5009523616" evidence="2">
    <location>
        <begin position="22"/>
        <end position="638"/>
    </location>
</feature>
<proteinExistence type="predicted"/>
<evidence type="ECO:0000256" key="1">
    <source>
        <dbReference type="PROSITE-ProRule" id="PRU00339"/>
    </source>
</evidence>
<evidence type="ECO:0000313" key="3">
    <source>
        <dbReference type="EMBL" id="OGG52318.1"/>
    </source>
</evidence>
<dbReference type="Gene3D" id="1.25.40.10">
    <property type="entry name" value="Tetratricopeptide repeat domain"/>
    <property type="match status" value="1"/>
</dbReference>